<dbReference type="EMBL" id="CP023173">
    <property type="protein sequence ID" value="ASZ08799.1"/>
    <property type="molecule type" value="Genomic_DNA"/>
</dbReference>
<dbReference type="KEGG" id="mchc:CK556_00255"/>
<reference evidence="2 3" key="1">
    <citation type="submission" date="2017-08" db="EMBL/GenBank/DDBJ databases">
        <title>Complete Genome Sequence of Mesoplasma chauliocola.</title>
        <authorList>
            <person name="Knight T.F.Jr."/>
            <person name="Citino T."/>
        </authorList>
    </citation>
    <scope>NUCLEOTIDE SEQUENCE [LARGE SCALE GENOMIC DNA]</scope>
    <source>
        <strain evidence="2 3">CHPA-2</strain>
    </source>
</reference>
<evidence type="ECO:0000256" key="1">
    <source>
        <dbReference type="SAM" id="Phobius"/>
    </source>
</evidence>
<dbReference type="Proteomes" id="UP000232229">
    <property type="component" value="Chromosome"/>
</dbReference>
<proteinExistence type="predicted"/>
<feature type="transmembrane region" description="Helical" evidence="1">
    <location>
        <begin position="88"/>
        <end position="108"/>
    </location>
</feature>
<feature type="transmembrane region" description="Helical" evidence="1">
    <location>
        <begin position="179"/>
        <end position="209"/>
    </location>
</feature>
<dbReference type="GO" id="GO:0005886">
    <property type="term" value="C:plasma membrane"/>
    <property type="evidence" value="ECO:0007669"/>
    <property type="project" value="InterPro"/>
</dbReference>
<evidence type="ECO:0008006" key="4">
    <source>
        <dbReference type="Google" id="ProtNLM"/>
    </source>
</evidence>
<gene>
    <name evidence="2" type="ORF">CK556_00255</name>
</gene>
<feature type="transmembrane region" description="Helical" evidence="1">
    <location>
        <begin position="136"/>
        <end position="159"/>
    </location>
</feature>
<evidence type="ECO:0000313" key="3">
    <source>
        <dbReference type="Proteomes" id="UP000232229"/>
    </source>
</evidence>
<organism evidence="2 3">
    <name type="scientific">Mesoplasma chauliocola</name>
    <dbReference type="NCBI Taxonomy" id="216427"/>
    <lineage>
        <taxon>Bacteria</taxon>
        <taxon>Bacillati</taxon>
        <taxon>Mycoplasmatota</taxon>
        <taxon>Mollicutes</taxon>
        <taxon>Entomoplasmatales</taxon>
        <taxon>Entomoplasmataceae</taxon>
        <taxon>Mesoplasma</taxon>
    </lineage>
</organism>
<dbReference type="STRING" id="1336232.GCA_000518825_00684"/>
<dbReference type="AlphaFoldDB" id="A0A249SMH9"/>
<keyword evidence="1" id="KW-1133">Transmembrane helix</keyword>
<dbReference type="RefSeq" id="WP_027875816.1">
    <property type="nucleotide sequence ID" value="NZ_CP023173.1"/>
</dbReference>
<protein>
    <recommendedName>
        <fullName evidence="4">ECF transporter S component</fullName>
    </recommendedName>
</protein>
<dbReference type="Pfam" id="PF09515">
    <property type="entry name" value="Thia_YuaJ"/>
    <property type="match status" value="1"/>
</dbReference>
<keyword evidence="1" id="KW-0812">Transmembrane</keyword>
<feature type="transmembrane region" description="Helical" evidence="1">
    <location>
        <begin position="65"/>
        <end position="82"/>
    </location>
</feature>
<dbReference type="GO" id="GO:0015234">
    <property type="term" value="F:thiamine transmembrane transporter activity"/>
    <property type="evidence" value="ECO:0007669"/>
    <property type="project" value="InterPro"/>
</dbReference>
<keyword evidence="1" id="KW-0472">Membrane</keyword>
<dbReference type="InterPro" id="IPR012651">
    <property type="entry name" value="Thia_Transptr_ThiT"/>
</dbReference>
<feature type="transmembrane region" description="Helical" evidence="1">
    <location>
        <begin position="12"/>
        <end position="34"/>
    </location>
</feature>
<feature type="transmembrane region" description="Helical" evidence="1">
    <location>
        <begin position="40"/>
        <end position="58"/>
    </location>
</feature>
<dbReference type="Gene3D" id="1.10.1760.20">
    <property type="match status" value="1"/>
</dbReference>
<name>A0A249SMH9_9MOLU</name>
<accession>A0A249SMH9</accession>
<sequence>MKRYFYLKIKKIGTKDIAVMGLMLSLYLVLNLIAGYTIPPFFITLNLQFIPLFVLACYTDWLRTLIVVILAGIIAFFMPANYDSAIPLAYIFDYFIPLLLVSLCSIFIPREFVINPKYELENNSFWNKTKKNMKVVLFWIVHQWVFILIITIYVFLGFWSKTFGGVLFYGQYAPEGQGVWIYSISVNAVNSIFDWILYLITIPITCYTLKPLKEKMY</sequence>
<keyword evidence="3" id="KW-1185">Reference proteome</keyword>
<evidence type="ECO:0000313" key="2">
    <source>
        <dbReference type="EMBL" id="ASZ08799.1"/>
    </source>
</evidence>